<keyword evidence="5" id="KW-1185">Reference proteome</keyword>
<feature type="domain" description="Acyltransferase 3" evidence="2">
    <location>
        <begin position="7"/>
        <end position="331"/>
    </location>
</feature>
<dbReference type="EMBL" id="FWPT01000015">
    <property type="protein sequence ID" value="SMA50733.1"/>
    <property type="molecule type" value="Genomic_DNA"/>
</dbReference>
<feature type="transmembrane region" description="Helical" evidence="1">
    <location>
        <begin position="164"/>
        <end position="181"/>
    </location>
</feature>
<evidence type="ECO:0000256" key="1">
    <source>
        <dbReference type="SAM" id="Phobius"/>
    </source>
</evidence>
<keyword evidence="1" id="KW-0812">Transmembrane</keyword>
<dbReference type="RefSeq" id="WP_087113167.1">
    <property type="nucleotide sequence ID" value="NZ_CBCSCN010000015.1"/>
</dbReference>
<dbReference type="InterPro" id="IPR043968">
    <property type="entry name" value="SGNH"/>
</dbReference>
<dbReference type="AlphaFoldDB" id="A0A1X7ARF4"/>
<accession>A0A1X7ARF4</accession>
<protein>
    <submittedName>
        <fullName evidence="4">O-acetyltransferase OatA</fullName>
        <ecNumber evidence="4">2.3.1.-</ecNumber>
    </submittedName>
</protein>
<keyword evidence="1" id="KW-1133">Transmembrane helix</keyword>
<feature type="transmembrane region" description="Helical" evidence="1">
    <location>
        <begin position="348"/>
        <end position="367"/>
    </location>
</feature>
<feature type="domain" description="SGNH" evidence="3">
    <location>
        <begin position="400"/>
        <end position="626"/>
    </location>
</feature>
<dbReference type="InterPro" id="IPR002656">
    <property type="entry name" value="Acyl_transf_3_dom"/>
</dbReference>
<feature type="transmembrane region" description="Helical" evidence="1">
    <location>
        <begin position="73"/>
        <end position="93"/>
    </location>
</feature>
<feature type="transmembrane region" description="Helical" evidence="1">
    <location>
        <begin position="223"/>
        <end position="241"/>
    </location>
</feature>
<evidence type="ECO:0000259" key="2">
    <source>
        <dbReference type="Pfam" id="PF01757"/>
    </source>
</evidence>
<reference evidence="4 5" key="1">
    <citation type="submission" date="2017-03" db="EMBL/GenBank/DDBJ databases">
        <authorList>
            <person name="Afonso C.L."/>
            <person name="Miller P.J."/>
            <person name="Scott M.A."/>
            <person name="Spackman E."/>
            <person name="Goraichik I."/>
            <person name="Dimitrov K.M."/>
            <person name="Suarez D.L."/>
            <person name="Swayne D.E."/>
        </authorList>
    </citation>
    <scope>NUCLEOTIDE SEQUENCE [LARGE SCALE GENOMIC DNA]</scope>
    <source>
        <strain evidence="4">SB41UT1</strain>
    </source>
</reference>
<dbReference type="PANTHER" id="PTHR23028:SF53">
    <property type="entry name" value="ACYL_TRANSF_3 DOMAIN-CONTAINING PROTEIN"/>
    <property type="match status" value="1"/>
</dbReference>
<dbReference type="Proteomes" id="UP000196573">
    <property type="component" value="Unassembled WGS sequence"/>
</dbReference>
<feature type="transmembrane region" description="Helical" evidence="1">
    <location>
        <begin position="193"/>
        <end position="211"/>
    </location>
</feature>
<evidence type="ECO:0000313" key="5">
    <source>
        <dbReference type="Proteomes" id="UP000196573"/>
    </source>
</evidence>
<gene>
    <name evidence="4" type="primary">oatA</name>
    <name evidence="4" type="ORF">EHSB41UT_04550</name>
</gene>
<dbReference type="Pfam" id="PF19040">
    <property type="entry name" value="SGNH"/>
    <property type="match status" value="1"/>
</dbReference>
<dbReference type="GO" id="GO:0016020">
    <property type="term" value="C:membrane"/>
    <property type="evidence" value="ECO:0007669"/>
    <property type="project" value="TreeGrafter"/>
</dbReference>
<organism evidence="4 5">
    <name type="scientific">Parendozoicomonas haliclonae</name>
    <dbReference type="NCBI Taxonomy" id="1960125"/>
    <lineage>
        <taxon>Bacteria</taxon>
        <taxon>Pseudomonadati</taxon>
        <taxon>Pseudomonadota</taxon>
        <taxon>Gammaproteobacteria</taxon>
        <taxon>Oceanospirillales</taxon>
        <taxon>Endozoicomonadaceae</taxon>
        <taxon>Parendozoicomonas</taxon>
    </lineage>
</organism>
<evidence type="ECO:0000259" key="3">
    <source>
        <dbReference type="Pfam" id="PF19040"/>
    </source>
</evidence>
<keyword evidence="4" id="KW-0012">Acyltransferase</keyword>
<sequence>MLKYRPDIDGLRAIAAGLVVLYHFQFSLFQGGYAGVDVFFVITGFVVTGLLMRQCDNGSFRFKDFYTKRVQRLIPAFLLVSLVTFLVISRIYMDEEYYVFSKSWLYSLVGTSNLYYISEFAKYFAPDAEVQPLLHTWSLAVEFQFYLIWPVILVVLYRFSRHKLAPWLFLAVWGAALAWSIHRTQTAPDAAYYELPTRVFEFLIGVGLALFGQRLPQLNRGFAELLSMLGLGLILASALLLKKGDQFPGLYALPVTLGTGLLIYAGMGQATPAINRLLSSRPFVFLGTLSYSVYLWHWPPVAILNYQMVELTPAVQIALILFSLVAGWLSYTFVENRIRRKPWSAKKIVLTLIVVPAVVIWAIQATIRIADDISFRIPESKRVIYKIINQQNAGDIFDDCFDGDEQNFDRSSRCLLGNKVESRKPDAVLLGDSHATSLAGFIEELNKGNGQSTLLVTKASTPFLTAEQSRKIFGEGRQTTRNAALEAYLSEEPTTVILSAWWTSYLANNRYQEFFMATTDWLIENGHKVIILEDVPRLPTNSMAHCILREDADCSLDIKTVEQEQVNFYKLKQRISAKYSQVQWINPRMAMCEGERCDSVLNGTPLYRDDNHLNYAGSKELGKVYLQQFGNPLTSVK</sequence>
<keyword evidence="4" id="KW-0808">Transferase</keyword>
<evidence type="ECO:0000313" key="4">
    <source>
        <dbReference type="EMBL" id="SMA50733.1"/>
    </source>
</evidence>
<keyword evidence="1" id="KW-0472">Membrane</keyword>
<feature type="transmembrane region" description="Helical" evidence="1">
    <location>
        <begin position="278"/>
        <end position="297"/>
    </location>
</feature>
<dbReference type="InterPro" id="IPR050879">
    <property type="entry name" value="Acyltransferase_3"/>
</dbReference>
<feature type="transmembrane region" description="Helical" evidence="1">
    <location>
        <begin position="247"/>
        <end position="266"/>
    </location>
</feature>
<dbReference type="GO" id="GO:0016747">
    <property type="term" value="F:acyltransferase activity, transferring groups other than amino-acyl groups"/>
    <property type="evidence" value="ECO:0007669"/>
    <property type="project" value="InterPro"/>
</dbReference>
<dbReference type="PANTHER" id="PTHR23028">
    <property type="entry name" value="ACETYLTRANSFERASE"/>
    <property type="match status" value="1"/>
</dbReference>
<dbReference type="Pfam" id="PF01757">
    <property type="entry name" value="Acyl_transf_3"/>
    <property type="match status" value="1"/>
</dbReference>
<feature type="transmembrane region" description="Helical" evidence="1">
    <location>
        <begin position="32"/>
        <end position="52"/>
    </location>
</feature>
<name>A0A1X7ARF4_9GAMM</name>
<feature type="transmembrane region" description="Helical" evidence="1">
    <location>
        <begin position="317"/>
        <end position="336"/>
    </location>
</feature>
<proteinExistence type="predicted"/>
<feature type="transmembrane region" description="Helical" evidence="1">
    <location>
        <begin position="137"/>
        <end position="157"/>
    </location>
</feature>
<dbReference type="GO" id="GO:0009103">
    <property type="term" value="P:lipopolysaccharide biosynthetic process"/>
    <property type="evidence" value="ECO:0007669"/>
    <property type="project" value="TreeGrafter"/>
</dbReference>
<dbReference type="EC" id="2.3.1.-" evidence="4"/>
<dbReference type="OrthoDB" id="9767863at2"/>